<protein>
    <recommendedName>
        <fullName evidence="3">PqqD family protein</fullName>
    </recommendedName>
</protein>
<dbReference type="Gene3D" id="1.10.10.1150">
    <property type="entry name" value="Coenzyme PQQ synthesis protein D (PqqD)"/>
    <property type="match status" value="1"/>
</dbReference>
<dbReference type="RefSeq" id="WP_190601394.1">
    <property type="nucleotide sequence ID" value="NZ_CP021056.1"/>
</dbReference>
<accession>A0A975Y5S8</accession>
<keyword evidence="2" id="KW-1185">Reference proteome</keyword>
<evidence type="ECO:0000313" key="2">
    <source>
        <dbReference type="Proteomes" id="UP000683511"/>
    </source>
</evidence>
<evidence type="ECO:0008006" key="3">
    <source>
        <dbReference type="Google" id="ProtNLM"/>
    </source>
</evidence>
<organism evidence="1 2">
    <name type="scientific">Richelia sinica FACHB-800</name>
    <dbReference type="NCBI Taxonomy" id="1357546"/>
    <lineage>
        <taxon>Bacteria</taxon>
        <taxon>Bacillati</taxon>
        <taxon>Cyanobacteriota</taxon>
        <taxon>Cyanophyceae</taxon>
        <taxon>Nostocales</taxon>
        <taxon>Nostocaceae</taxon>
        <taxon>Richelia</taxon>
    </lineage>
</organism>
<dbReference type="AlphaFoldDB" id="A0A975Y5S8"/>
<dbReference type="Proteomes" id="UP000683511">
    <property type="component" value="Chromosome"/>
</dbReference>
<gene>
    <name evidence="1" type="ORF">B6N60_03242</name>
</gene>
<evidence type="ECO:0000313" key="1">
    <source>
        <dbReference type="EMBL" id="QXE24537.1"/>
    </source>
</evidence>
<sequence>MIPVARTENLLLQDIGNELIIYDQKNNSSHCLTPIAARVWELSNGQNTVNEIANKLEKEFDLPTNSDVDVRGLVWLTLEELERYSLIKEYLKQPTTVEIAGMSRRKVIKTATLVGGFAIGSMFPLVKSIVAPEPAMAGSCQGKRNILFCAGSSNNQKDKDKAVSEAIKNCKDTKSPTAKCPETCPPGCGTFEAFNPTSTTQNQDGTWNAKVEGFCGCQ</sequence>
<dbReference type="EMBL" id="CP021056">
    <property type="protein sequence ID" value="QXE24537.1"/>
    <property type="molecule type" value="Genomic_DNA"/>
</dbReference>
<name>A0A975Y5S8_9NOST</name>
<dbReference type="InterPro" id="IPR008792">
    <property type="entry name" value="PQQD"/>
</dbReference>
<dbReference type="InterPro" id="IPR041881">
    <property type="entry name" value="PqqD_sf"/>
</dbReference>
<dbReference type="Pfam" id="PF05402">
    <property type="entry name" value="PqqD"/>
    <property type="match status" value="1"/>
</dbReference>
<reference evidence="1" key="1">
    <citation type="submission" date="2017-04" db="EMBL/GenBank/DDBJ databases">
        <title>Genome deletions in a multicellular cyanobacterial endosymbiont for morphological adaptation in marine diatoms.</title>
        <authorList>
            <person name="Wang Y."/>
            <person name="Gao H."/>
            <person name="Li R."/>
            <person name="Xu X."/>
        </authorList>
    </citation>
    <scope>NUCLEOTIDE SEQUENCE</scope>
    <source>
        <strain evidence="1">FACHB 800</strain>
    </source>
</reference>
<proteinExistence type="predicted"/>
<dbReference type="KEGG" id="rsin:B6N60_03242"/>